<evidence type="ECO:0000313" key="1">
    <source>
        <dbReference type="EMBL" id="MVU77431.1"/>
    </source>
</evidence>
<sequence>MIRNLLHRLHGHGDRGALLRVPVCLMFSAHYERDNDLVIFGFRDAHTGDGPALELALWQAVSLRDILDAAISDAVMIGNAVDGQEGPR</sequence>
<protein>
    <submittedName>
        <fullName evidence="1">Uncharacterized protein</fullName>
    </submittedName>
</protein>
<name>A0A7K1UT22_9NOCA</name>
<dbReference type="Proteomes" id="UP000466794">
    <property type="component" value="Unassembled WGS sequence"/>
</dbReference>
<evidence type="ECO:0000313" key="2">
    <source>
        <dbReference type="Proteomes" id="UP000466794"/>
    </source>
</evidence>
<organism evidence="1 2">
    <name type="scientific">Nocardia terrae</name>
    <dbReference type="NCBI Taxonomy" id="2675851"/>
    <lineage>
        <taxon>Bacteria</taxon>
        <taxon>Bacillati</taxon>
        <taxon>Actinomycetota</taxon>
        <taxon>Actinomycetes</taxon>
        <taxon>Mycobacteriales</taxon>
        <taxon>Nocardiaceae</taxon>
        <taxon>Nocardia</taxon>
    </lineage>
</organism>
<gene>
    <name evidence="1" type="ORF">GPX89_09240</name>
</gene>
<comment type="caution">
    <text evidence="1">The sequence shown here is derived from an EMBL/GenBank/DDBJ whole genome shotgun (WGS) entry which is preliminary data.</text>
</comment>
<keyword evidence="2" id="KW-1185">Reference proteome</keyword>
<accession>A0A7K1UT22</accession>
<reference evidence="1 2" key="1">
    <citation type="submission" date="2019-12" db="EMBL/GenBank/DDBJ databases">
        <title>Nocardia sp. nov. ET3-3 isolated from soil.</title>
        <authorList>
            <person name="Kanchanasin P."/>
            <person name="Tanasupawat S."/>
            <person name="Yuki M."/>
            <person name="Kudo T."/>
        </authorList>
    </citation>
    <scope>NUCLEOTIDE SEQUENCE [LARGE SCALE GENOMIC DNA]</scope>
    <source>
        <strain evidence="1 2">ET3-3</strain>
    </source>
</reference>
<dbReference type="EMBL" id="WRPP01000001">
    <property type="protein sequence ID" value="MVU77431.1"/>
    <property type="molecule type" value="Genomic_DNA"/>
</dbReference>
<dbReference type="AlphaFoldDB" id="A0A7K1UT22"/>
<proteinExistence type="predicted"/>
<dbReference type="RefSeq" id="WP_157386776.1">
    <property type="nucleotide sequence ID" value="NZ_WRPP01000001.1"/>
</dbReference>